<dbReference type="InterPro" id="IPR036188">
    <property type="entry name" value="FAD/NAD-bd_sf"/>
</dbReference>
<evidence type="ECO:0000313" key="3">
    <source>
        <dbReference type="EMBL" id="CAE0407999.1"/>
    </source>
</evidence>
<dbReference type="GO" id="GO:0005737">
    <property type="term" value="C:cytoplasm"/>
    <property type="evidence" value="ECO:0007669"/>
    <property type="project" value="TreeGrafter"/>
</dbReference>
<protein>
    <recommendedName>
        <fullName evidence="2">FAD dependent oxidoreductase domain-containing protein</fullName>
    </recommendedName>
</protein>
<feature type="region of interest" description="Disordered" evidence="1">
    <location>
        <begin position="82"/>
        <end position="106"/>
    </location>
</feature>
<sequence>MFTSNKSNSNGNCNSNSNSNIMFVPPGLALSLSTCLSSTVAATSASRPYGCAAFCPSLGTYPSRRGFLALTATQLTVGTMPFSSINTTNNPQEKKQNGPLATDDNNKDPVRIAIIGGGIAGITAAQAIANHLSSNRNINSNINSNNNNNNPLLRQPPPPEIVVFEADAAADTPFEGSFNTAQPPRWTAATARNANSMVPGAAMHIMSQRSILWQIAHDTVSEWAALKYEQGMQWLGHDGDDDAGQLSIDKFEVPPPYFAFHVLQCVGPNVSWPQRRSFFTFFRQFVQTSLWTGPTEADERAKHIVQLAKANRAIFLRDYQTLSKNKSSNDMGMGRGFISLHRTLEKAKGALHEAEQFGERAELLSWDQALQFEPRLRNLPFGPIYAVHRPDDVTANCLTYTQALKQQCLDKWNVQFRGNTTGTVTSVERTKPQVNNNNPSKRFRITTADGSRYETDYVVLAAGINTPLFAQQLDAGRYCPTYPLRGYSMTLYVNDETIGKVKLKAEQKEKHNLLHRPISVDQMYCTSVSPHMARLAGYGELVGYREAATHVPSVGPRVMARYGQAIFPQAINAREDSAVQCFRPFSPDDLPLVGKVTAVPGLYLHHGHGTLGWTLCLATAECVAQALVDDMQGIEESKKKTTFVLPDQTHIARSVLSPDRF</sequence>
<dbReference type="Pfam" id="PF01266">
    <property type="entry name" value="DAO"/>
    <property type="match status" value="1"/>
</dbReference>
<dbReference type="Gene3D" id="3.30.9.10">
    <property type="entry name" value="D-Amino Acid Oxidase, subunit A, domain 2"/>
    <property type="match status" value="1"/>
</dbReference>
<feature type="domain" description="FAD dependent oxidoreductase" evidence="2">
    <location>
        <begin position="320"/>
        <end position="625"/>
    </location>
</feature>
<accession>A0A7S3P743</accession>
<evidence type="ECO:0000259" key="2">
    <source>
        <dbReference type="Pfam" id="PF01266"/>
    </source>
</evidence>
<gene>
    <name evidence="3" type="ORF">ACOF00016_LOCUS5777</name>
</gene>
<proteinExistence type="predicted"/>
<dbReference type="InterPro" id="IPR006076">
    <property type="entry name" value="FAD-dep_OxRdtase"/>
</dbReference>
<feature type="compositionally biased region" description="Polar residues" evidence="1">
    <location>
        <begin position="82"/>
        <end position="91"/>
    </location>
</feature>
<reference evidence="3" key="1">
    <citation type="submission" date="2021-01" db="EMBL/GenBank/DDBJ databases">
        <authorList>
            <person name="Corre E."/>
            <person name="Pelletier E."/>
            <person name="Niang G."/>
            <person name="Scheremetjew M."/>
            <person name="Finn R."/>
            <person name="Kale V."/>
            <person name="Holt S."/>
            <person name="Cochrane G."/>
            <person name="Meng A."/>
            <person name="Brown T."/>
            <person name="Cohen L."/>
        </authorList>
    </citation>
    <scope>NUCLEOTIDE SEQUENCE</scope>
    <source>
        <strain evidence="3">CCMP127</strain>
    </source>
</reference>
<organism evidence="3">
    <name type="scientific">Amphora coffeiformis</name>
    <dbReference type="NCBI Taxonomy" id="265554"/>
    <lineage>
        <taxon>Eukaryota</taxon>
        <taxon>Sar</taxon>
        <taxon>Stramenopiles</taxon>
        <taxon>Ochrophyta</taxon>
        <taxon>Bacillariophyta</taxon>
        <taxon>Bacillariophyceae</taxon>
        <taxon>Bacillariophycidae</taxon>
        <taxon>Thalassiophysales</taxon>
        <taxon>Catenulaceae</taxon>
        <taxon>Amphora</taxon>
    </lineage>
</organism>
<name>A0A7S3P743_9STRA</name>
<dbReference type="Gene3D" id="3.50.50.60">
    <property type="entry name" value="FAD/NAD(P)-binding domain"/>
    <property type="match status" value="1"/>
</dbReference>
<evidence type="ECO:0000256" key="1">
    <source>
        <dbReference type="SAM" id="MobiDB-lite"/>
    </source>
</evidence>
<dbReference type="EMBL" id="HBIM01006789">
    <property type="protein sequence ID" value="CAE0407999.1"/>
    <property type="molecule type" value="Transcribed_RNA"/>
</dbReference>
<dbReference type="SUPFAM" id="SSF51905">
    <property type="entry name" value="FAD/NAD(P)-binding domain"/>
    <property type="match status" value="1"/>
</dbReference>
<dbReference type="PANTHER" id="PTHR13847:SF150">
    <property type="entry name" value="OXIDOREDUCTASE TDA3-RELATED"/>
    <property type="match status" value="1"/>
</dbReference>
<dbReference type="AlphaFoldDB" id="A0A7S3P743"/>
<dbReference type="PANTHER" id="PTHR13847">
    <property type="entry name" value="SARCOSINE DEHYDROGENASE-RELATED"/>
    <property type="match status" value="1"/>
</dbReference>